<feature type="transmembrane region" description="Helical" evidence="13">
    <location>
        <begin position="116"/>
        <end position="138"/>
    </location>
</feature>
<comment type="caution">
    <text evidence="14">The sequence shown here is derived from an EMBL/GenBank/DDBJ whole genome shotgun (WGS) entry which is preliminary data.</text>
</comment>
<dbReference type="InterPro" id="IPR010617">
    <property type="entry name" value="TMEM175-like"/>
</dbReference>
<dbReference type="GO" id="GO:0005267">
    <property type="term" value="F:potassium channel activity"/>
    <property type="evidence" value="ECO:0007669"/>
    <property type="project" value="UniProtKB-KW"/>
</dbReference>
<evidence type="ECO:0000256" key="3">
    <source>
        <dbReference type="ARBA" id="ARBA00022448"/>
    </source>
</evidence>
<keyword evidence="5 13" id="KW-0812">Transmembrane</keyword>
<organism evidence="14 15">
    <name type="scientific">Micromonospora musae</name>
    <dbReference type="NCBI Taxonomy" id="1894970"/>
    <lineage>
        <taxon>Bacteria</taxon>
        <taxon>Bacillati</taxon>
        <taxon>Actinomycetota</taxon>
        <taxon>Actinomycetes</taxon>
        <taxon>Micromonosporales</taxon>
        <taxon>Micromonosporaceae</taxon>
        <taxon>Micromonospora</taxon>
    </lineage>
</organism>
<feature type="transmembrane region" description="Helical" evidence="13">
    <location>
        <begin position="84"/>
        <end position="104"/>
    </location>
</feature>
<comment type="subcellular location">
    <subcellularLocation>
        <location evidence="1">Membrane</location>
        <topology evidence="1">Multi-pass membrane protein</topology>
    </subcellularLocation>
</comment>
<comment type="catalytic activity">
    <reaction evidence="12">
        <text>K(+)(in) = K(+)(out)</text>
        <dbReference type="Rhea" id="RHEA:29463"/>
        <dbReference type="ChEBI" id="CHEBI:29103"/>
    </reaction>
</comment>
<accession>A0A3A9XRQ9</accession>
<keyword evidence="9" id="KW-0406">Ion transport</keyword>
<feature type="transmembrane region" description="Helical" evidence="13">
    <location>
        <begin position="159"/>
        <end position="177"/>
    </location>
</feature>
<proteinExistence type="inferred from homology"/>
<evidence type="ECO:0000256" key="6">
    <source>
        <dbReference type="ARBA" id="ARBA00022826"/>
    </source>
</evidence>
<feature type="transmembrane region" description="Helical" evidence="13">
    <location>
        <begin position="45"/>
        <end position="63"/>
    </location>
</feature>
<reference evidence="14 15" key="1">
    <citation type="submission" date="2018-09" db="EMBL/GenBank/DDBJ databases">
        <title>Micromonospora sp. nov. MS1-9, isolated from a root of Musa sp.</title>
        <authorList>
            <person name="Kuncharoen N."/>
            <person name="Kudo T."/>
            <person name="Ohkuma M."/>
            <person name="Yuki M."/>
            <person name="Tanasupawat S."/>
        </authorList>
    </citation>
    <scope>NUCLEOTIDE SEQUENCE [LARGE SCALE GENOMIC DNA]</scope>
    <source>
        <strain evidence="14 15">MS1-9</strain>
    </source>
</reference>
<evidence type="ECO:0000313" key="15">
    <source>
        <dbReference type="Proteomes" id="UP000275865"/>
    </source>
</evidence>
<evidence type="ECO:0000256" key="2">
    <source>
        <dbReference type="ARBA" id="ARBA00006920"/>
    </source>
</evidence>
<dbReference type="PANTHER" id="PTHR31462">
    <property type="entry name" value="ENDOSOMAL/LYSOSOMAL POTASSIUM CHANNEL TMEM175"/>
    <property type="match status" value="1"/>
</dbReference>
<evidence type="ECO:0000256" key="13">
    <source>
        <dbReference type="SAM" id="Phobius"/>
    </source>
</evidence>
<evidence type="ECO:0000256" key="10">
    <source>
        <dbReference type="ARBA" id="ARBA00023136"/>
    </source>
</evidence>
<evidence type="ECO:0000256" key="11">
    <source>
        <dbReference type="ARBA" id="ARBA00023303"/>
    </source>
</evidence>
<protein>
    <submittedName>
        <fullName evidence="14">DUF1211 domain-containing protein</fullName>
    </submittedName>
</protein>
<keyword evidence="6" id="KW-0631">Potassium channel</keyword>
<evidence type="ECO:0000256" key="5">
    <source>
        <dbReference type="ARBA" id="ARBA00022692"/>
    </source>
</evidence>
<dbReference type="Pfam" id="PF06736">
    <property type="entry name" value="TMEM175"/>
    <property type="match status" value="1"/>
</dbReference>
<evidence type="ECO:0000313" key="14">
    <source>
        <dbReference type="EMBL" id="RKN27183.1"/>
    </source>
</evidence>
<keyword evidence="3" id="KW-0813">Transport</keyword>
<feature type="transmembrane region" description="Helical" evidence="13">
    <location>
        <begin position="7"/>
        <end position="25"/>
    </location>
</feature>
<evidence type="ECO:0000256" key="4">
    <source>
        <dbReference type="ARBA" id="ARBA00022538"/>
    </source>
</evidence>
<evidence type="ECO:0000256" key="7">
    <source>
        <dbReference type="ARBA" id="ARBA00022958"/>
    </source>
</evidence>
<dbReference type="Proteomes" id="UP000275865">
    <property type="component" value="Unassembled WGS sequence"/>
</dbReference>
<evidence type="ECO:0000256" key="8">
    <source>
        <dbReference type="ARBA" id="ARBA00022989"/>
    </source>
</evidence>
<sequence length="208" mass="23150">MRSEIGRLLTFSDAVFAIVITLLVLELRAPEVPPGGLARALLDQWPSYLAYVTSYLLIAVTWYNHKTTFRRVHRCDPWLHVTNLGVLFSTALLPFATAVVSRSLRHGNQADERISTALFGLVGVLISISWLGLYHHLVRNRRLLRPGVTVRLFTLERRRGLFGVAAFGLGGLLGFLVSPPVALGIFLVLPVIFALSAESVAEVRRLRR</sequence>
<keyword evidence="8 13" id="KW-1133">Transmembrane helix</keyword>
<evidence type="ECO:0000256" key="1">
    <source>
        <dbReference type="ARBA" id="ARBA00004141"/>
    </source>
</evidence>
<dbReference type="GO" id="GO:0015252">
    <property type="term" value="F:proton channel activity"/>
    <property type="evidence" value="ECO:0007669"/>
    <property type="project" value="InterPro"/>
</dbReference>
<keyword evidence="7" id="KW-0630">Potassium</keyword>
<gene>
    <name evidence="14" type="ORF">D7044_28710</name>
</gene>
<dbReference type="PANTHER" id="PTHR31462:SF5">
    <property type="entry name" value="ENDOSOMAL_LYSOSOMAL PROTON CHANNEL TMEM175"/>
    <property type="match status" value="1"/>
</dbReference>
<name>A0A3A9XRQ9_9ACTN</name>
<dbReference type="EMBL" id="RAZT01000019">
    <property type="protein sequence ID" value="RKN27183.1"/>
    <property type="molecule type" value="Genomic_DNA"/>
</dbReference>
<feature type="transmembrane region" description="Helical" evidence="13">
    <location>
        <begin position="183"/>
        <end position="201"/>
    </location>
</feature>
<comment type="similarity">
    <text evidence="2">Belongs to the TMEM175 family.</text>
</comment>
<dbReference type="AlphaFoldDB" id="A0A3A9XRQ9"/>
<keyword evidence="11" id="KW-0407">Ion channel</keyword>
<evidence type="ECO:0000256" key="9">
    <source>
        <dbReference type="ARBA" id="ARBA00023065"/>
    </source>
</evidence>
<keyword evidence="4" id="KW-0633">Potassium transport</keyword>
<evidence type="ECO:0000256" key="12">
    <source>
        <dbReference type="ARBA" id="ARBA00034430"/>
    </source>
</evidence>
<dbReference type="GO" id="GO:0016020">
    <property type="term" value="C:membrane"/>
    <property type="evidence" value="ECO:0007669"/>
    <property type="project" value="UniProtKB-SubCell"/>
</dbReference>
<keyword evidence="10 13" id="KW-0472">Membrane</keyword>